<feature type="compositionally biased region" description="Acidic residues" evidence="2">
    <location>
        <begin position="264"/>
        <end position="274"/>
    </location>
</feature>
<feature type="compositionally biased region" description="Polar residues" evidence="2">
    <location>
        <begin position="371"/>
        <end position="397"/>
    </location>
</feature>
<reference evidence="3" key="1">
    <citation type="submission" date="2021-07" db="EMBL/GenBank/DDBJ databases">
        <authorList>
            <person name="Durling M."/>
        </authorList>
    </citation>
    <scope>NUCLEOTIDE SEQUENCE</scope>
</reference>
<dbReference type="Gene3D" id="1.10.287.1490">
    <property type="match status" value="1"/>
</dbReference>
<feature type="coiled-coil region" evidence="1">
    <location>
        <begin position="763"/>
        <end position="811"/>
    </location>
</feature>
<accession>A0A9N9LEH2</accession>
<feature type="compositionally biased region" description="Low complexity" evidence="2">
    <location>
        <begin position="318"/>
        <end position="327"/>
    </location>
</feature>
<evidence type="ECO:0000313" key="3">
    <source>
        <dbReference type="EMBL" id="CAG8961962.1"/>
    </source>
</evidence>
<keyword evidence="1" id="KW-0175">Coiled coil</keyword>
<proteinExistence type="predicted"/>
<keyword evidence="4" id="KW-1185">Reference proteome</keyword>
<gene>
    <name evidence="3" type="ORF">HYFRA_00013742</name>
</gene>
<feature type="compositionally biased region" description="Basic and acidic residues" evidence="2">
    <location>
        <begin position="302"/>
        <end position="317"/>
    </location>
</feature>
<dbReference type="AlphaFoldDB" id="A0A9N9LEH2"/>
<organism evidence="3 4">
    <name type="scientific">Hymenoscyphus fraxineus</name>
    <dbReference type="NCBI Taxonomy" id="746836"/>
    <lineage>
        <taxon>Eukaryota</taxon>
        <taxon>Fungi</taxon>
        <taxon>Dikarya</taxon>
        <taxon>Ascomycota</taxon>
        <taxon>Pezizomycotina</taxon>
        <taxon>Leotiomycetes</taxon>
        <taxon>Helotiales</taxon>
        <taxon>Helotiaceae</taxon>
        <taxon>Hymenoscyphus</taxon>
    </lineage>
</organism>
<comment type="caution">
    <text evidence="3">The sequence shown here is derived from an EMBL/GenBank/DDBJ whole genome shotgun (WGS) entry which is preliminary data.</text>
</comment>
<dbReference type="EMBL" id="CAJVRL010000121">
    <property type="protein sequence ID" value="CAG8961962.1"/>
    <property type="molecule type" value="Genomic_DNA"/>
</dbReference>
<evidence type="ECO:0000256" key="1">
    <source>
        <dbReference type="SAM" id="Coils"/>
    </source>
</evidence>
<sequence length="872" mass="96437">MPGTSSSYPERFIKQLPTLSKARARAEIDDWLHAPMQFTHAIAATANLFASKEASVTPSASDAAKGRLIKPLQKRPRKFLGIPNLTSAPTVSDPSYSFTFRAPSDVSPVAETFGERSPLKTYALLQQTNFDSVVNKNLAEYTGGRTGISASKYASDSALQSYVMSMNTTFPRSRASRNPQSLSMPDNYFAPLSQGLENNALASNNVFTLAVAKSVIPKRHSGPAPYLENILGKPVNSGEGTEADDDTEAINAHKEESGVREDNGGDEEKDDEHEGNEAEQPTVITTRLTVLNTESSGQVDDEFWHGDDEHVGNEVERPTVVTTRPTVLNTESSRQGDDEFWQGDDEFWHDPSNELQTSPVEEPSTCDELDNSFTTTQLLSPAAPSSATDEESVQSTDETLDPGHKVTLPLLGGHSEGKPFEEQSEPAQSEDFEKQLPVEAQNNPEQSALTAAKPAVTDVGLSDGDNSPVASHDLARNSEDITTEVNDPNDNQNGTAMDPSVKSLLLDVRDIMSKALSRNRTATEMLERLQNERIATMETMTRLETESQGREVEIGISSEEIESLKDNLRATTEKTTRLETQNKGLQDQVASLTRRVETLQTENKRLDSENATNAEKIESLETKHSMTKYKLETKNMGLEVQLANLTKEMKELQVEHKKLGVEKDNQTTNITSLSSSVEKLKADNLDLRSVLRTAGRKSESKFQRLRASNNQAITRFTEGGSVIVAAINKLSEDYQDLRSGCAQLIVHNADQIAFETLDRQSDNETLREESIQQKTELRNLNSKNDALQRRIVENESELETLKLEITTLRDESDVGKQLAKALSRLRAYSSSSSLFSPLLSCLYFFYNIVSKAKGVVDRCGINPLCWLKRWFS</sequence>
<name>A0A9N9LEH2_9HELO</name>
<evidence type="ECO:0000256" key="2">
    <source>
        <dbReference type="SAM" id="MobiDB-lite"/>
    </source>
</evidence>
<protein>
    <submittedName>
        <fullName evidence="3">Uncharacterized protein</fullName>
    </submittedName>
</protein>
<feature type="compositionally biased region" description="Polar residues" evidence="2">
    <location>
        <begin position="282"/>
        <end position="298"/>
    </location>
</feature>
<dbReference type="OrthoDB" id="10515945at2759"/>
<dbReference type="Proteomes" id="UP000696280">
    <property type="component" value="Unassembled WGS sequence"/>
</dbReference>
<feature type="compositionally biased region" description="Basic and acidic residues" evidence="2">
    <location>
        <begin position="251"/>
        <end position="263"/>
    </location>
</feature>
<evidence type="ECO:0000313" key="4">
    <source>
        <dbReference type="Proteomes" id="UP000696280"/>
    </source>
</evidence>
<feature type="coiled-coil region" evidence="1">
    <location>
        <begin position="512"/>
        <end position="662"/>
    </location>
</feature>
<feature type="region of interest" description="Disordered" evidence="2">
    <location>
        <begin position="221"/>
        <end position="432"/>
    </location>
</feature>